<accession>A0AAD5Q3J5</accession>
<evidence type="ECO:0000256" key="8">
    <source>
        <dbReference type="SAM" id="SignalP"/>
    </source>
</evidence>
<evidence type="ECO:0000256" key="3">
    <source>
        <dbReference type="ARBA" id="ARBA00014267"/>
    </source>
</evidence>
<dbReference type="InterPro" id="IPR019345">
    <property type="entry name" value="ARMET_C"/>
</dbReference>
<feature type="domain" description="ARMET C-terminal" evidence="9">
    <location>
        <begin position="125"/>
        <end position="165"/>
    </location>
</feature>
<comment type="similarity">
    <text evidence="2">Belongs to the ARMET family.</text>
</comment>
<evidence type="ECO:0000256" key="1">
    <source>
        <dbReference type="ARBA" id="ARBA00004613"/>
    </source>
</evidence>
<evidence type="ECO:0000313" key="12">
    <source>
        <dbReference type="Proteomes" id="UP001209570"/>
    </source>
</evidence>
<feature type="signal peptide" evidence="8">
    <location>
        <begin position="1"/>
        <end position="23"/>
    </location>
</feature>
<dbReference type="SUPFAM" id="SSF68906">
    <property type="entry name" value="SAP domain"/>
    <property type="match status" value="1"/>
</dbReference>
<dbReference type="Gene3D" id="1.10.225.10">
    <property type="entry name" value="Saposin-like"/>
    <property type="match status" value="1"/>
</dbReference>
<keyword evidence="6" id="KW-1015">Disulfide bond</keyword>
<dbReference type="PANTHER" id="PTHR12990">
    <property type="entry name" value="ARMET-LIKE PROTEIN"/>
    <property type="match status" value="1"/>
</dbReference>
<name>A0AAD5Q3J5_PYTIN</name>
<dbReference type="Pfam" id="PF20145">
    <property type="entry name" value="ARMET_N"/>
    <property type="match status" value="1"/>
</dbReference>
<comment type="subcellular location">
    <subcellularLocation>
        <location evidence="1">Secreted</location>
    </subcellularLocation>
</comment>
<evidence type="ECO:0000256" key="6">
    <source>
        <dbReference type="ARBA" id="ARBA00023157"/>
    </source>
</evidence>
<feature type="chain" id="PRO_5042002091" description="Mesencephalic astrocyte-derived neurotrophic factor homolog" evidence="8">
    <location>
        <begin position="24"/>
        <end position="169"/>
    </location>
</feature>
<reference evidence="11" key="1">
    <citation type="submission" date="2021-12" db="EMBL/GenBank/DDBJ databases">
        <title>Prjna785345.</title>
        <authorList>
            <person name="Rujirawat T."/>
            <person name="Krajaejun T."/>
        </authorList>
    </citation>
    <scope>NUCLEOTIDE SEQUENCE</scope>
    <source>
        <strain evidence="11">Pi057C3</strain>
    </source>
</reference>
<feature type="domain" description="ARMET N-terminal" evidence="10">
    <location>
        <begin position="27"/>
        <end position="118"/>
    </location>
</feature>
<comment type="caution">
    <text evidence="11">The sequence shown here is derived from an EMBL/GenBank/DDBJ whole genome shotgun (WGS) entry which is preliminary data.</text>
</comment>
<dbReference type="InterPro" id="IPR045332">
    <property type="entry name" value="ARMET_N"/>
</dbReference>
<dbReference type="Proteomes" id="UP001209570">
    <property type="component" value="Unassembled WGS sequence"/>
</dbReference>
<dbReference type="EMBL" id="JAKCXM010000411">
    <property type="protein sequence ID" value="KAJ0394422.1"/>
    <property type="molecule type" value="Genomic_DNA"/>
</dbReference>
<proteinExistence type="inferred from homology"/>
<sequence>MMMLKKLLAIAVLAAVATSTAYADDKECEVCVKVVDDVKGVYAKLAEQKGKKTLAVAENAVEKYCGSKKLAAKDNKLCYFLEPLKKDVARQVSFGKDSMKICKSLEKKNPDFCSMRYPVKTDANTDYRKMRVKELKKILTERGVECVGCVEKPDFIKKIKETEHLHSDL</sequence>
<evidence type="ECO:0000313" key="11">
    <source>
        <dbReference type="EMBL" id="KAJ0394422.1"/>
    </source>
</evidence>
<organism evidence="11 12">
    <name type="scientific">Pythium insidiosum</name>
    <name type="common">Pythiosis disease agent</name>
    <dbReference type="NCBI Taxonomy" id="114742"/>
    <lineage>
        <taxon>Eukaryota</taxon>
        <taxon>Sar</taxon>
        <taxon>Stramenopiles</taxon>
        <taxon>Oomycota</taxon>
        <taxon>Peronosporomycetes</taxon>
        <taxon>Pythiales</taxon>
        <taxon>Pythiaceae</taxon>
        <taxon>Pythium</taxon>
    </lineage>
</organism>
<evidence type="ECO:0000259" key="10">
    <source>
        <dbReference type="Pfam" id="PF20145"/>
    </source>
</evidence>
<evidence type="ECO:0000259" key="9">
    <source>
        <dbReference type="Pfam" id="PF10208"/>
    </source>
</evidence>
<keyword evidence="5 8" id="KW-0732">Signal</keyword>
<dbReference type="Pfam" id="PF10208">
    <property type="entry name" value="ARMET_C"/>
    <property type="match status" value="1"/>
</dbReference>
<evidence type="ECO:0000256" key="5">
    <source>
        <dbReference type="ARBA" id="ARBA00022729"/>
    </source>
</evidence>
<dbReference type="InterPro" id="IPR036361">
    <property type="entry name" value="SAP_dom_sf"/>
</dbReference>
<protein>
    <recommendedName>
        <fullName evidence="3">Mesencephalic astrocyte-derived neurotrophic factor homolog</fullName>
    </recommendedName>
    <alternativeName>
        <fullName evidence="7">MANF/CDNF-like protein</fullName>
    </alternativeName>
</protein>
<dbReference type="AlphaFoldDB" id="A0AAD5Q3J5"/>
<dbReference type="PANTHER" id="PTHR12990:SF5">
    <property type="entry name" value="MESENCEPHALIC ASTROCYTE-DERIVED NEUROTROPHIC FACTOR HOMOLOG"/>
    <property type="match status" value="1"/>
</dbReference>
<keyword evidence="12" id="KW-1185">Reference proteome</keyword>
<dbReference type="Gene3D" id="1.10.720.30">
    <property type="entry name" value="SAP domain"/>
    <property type="match status" value="1"/>
</dbReference>
<gene>
    <name evidence="11" type="ORF">P43SY_010919</name>
</gene>
<evidence type="ECO:0000256" key="2">
    <source>
        <dbReference type="ARBA" id="ARBA00005617"/>
    </source>
</evidence>
<dbReference type="InterPro" id="IPR045333">
    <property type="entry name" value="ARMET-like"/>
</dbReference>
<dbReference type="GO" id="GO:0005576">
    <property type="term" value="C:extracellular region"/>
    <property type="evidence" value="ECO:0007669"/>
    <property type="project" value="UniProtKB-SubCell"/>
</dbReference>
<keyword evidence="4" id="KW-0964">Secreted</keyword>
<evidence type="ECO:0000256" key="4">
    <source>
        <dbReference type="ARBA" id="ARBA00022525"/>
    </source>
</evidence>
<evidence type="ECO:0000256" key="7">
    <source>
        <dbReference type="ARBA" id="ARBA00032923"/>
    </source>
</evidence>